<accession>A0A9W9TEW1</accession>
<evidence type="ECO:0000313" key="3">
    <source>
        <dbReference type="Proteomes" id="UP001150941"/>
    </source>
</evidence>
<dbReference type="RefSeq" id="XP_058326928.1">
    <property type="nucleotide sequence ID" value="XM_058478598.1"/>
</dbReference>
<comment type="caution">
    <text evidence="2">The sequence shown here is derived from an EMBL/GenBank/DDBJ whole genome shotgun (WGS) entry which is preliminary data.</text>
</comment>
<dbReference type="AlphaFoldDB" id="A0A9W9TEW1"/>
<gene>
    <name evidence="2" type="ORF">N7468_009302</name>
</gene>
<name>A0A9W9TEW1_9EURO</name>
<reference evidence="2" key="2">
    <citation type="journal article" date="2023" name="IMA Fungus">
        <title>Comparative genomic study of the Penicillium genus elucidates a diverse pangenome and 15 lateral gene transfer events.</title>
        <authorList>
            <person name="Petersen C."/>
            <person name="Sorensen T."/>
            <person name="Nielsen M.R."/>
            <person name="Sondergaard T.E."/>
            <person name="Sorensen J.L."/>
            <person name="Fitzpatrick D.A."/>
            <person name="Frisvad J.C."/>
            <person name="Nielsen K.L."/>
        </authorList>
    </citation>
    <scope>NUCLEOTIDE SEQUENCE</scope>
    <source>
        <strain evidence="2">IBT 19713</strain>
    </source>
</reference>
<proteinExistence type="predicted"/>
<evidence type="ECO:0000313" key="2">
    <source>
        <dbReference type="EMBL" id="KAJ5220098.1"/>
    </source>
</evidence>
<dbReference type="EMBL" id="JAPQKS010000007">
    <property type="protein sequence ID" value="KAJ5220098.1"/>
    <property type="molecule type" value="Genomic_DNA"/>
</dbReference>
<reference evidence="2" key="1">
    <citation type="submission" date="2022-11" db="EMBL/GenBank/DDBJ databases">
        <authorList>
            <person name="Petersen C."/>
        </authorList>
    </citation>
    <scope>NUCLEOTIDE SEQUENCE</scope>
    <source>
        <strain evidence="2">IBT 19713</strain>
    </source>
</reference>
<dbReference type="GeneID" id="83205901"/>
<dbReference type="Proteomes" id="UP001150941">
    <property type="component" value="Unassembled WGS sequence"/>
</dbReference>
<keyword evidence="3" id="KW-1185">Reference proteome</keyword>
<feature type="compositionally biased region" description="Low complexity" evidence="1">
    <location>
        <begin position="29"/>
        <end position="47"/>
    </location>
</feature>
<feature type="region of interest" description="Disordered" evidence="1">
    <location>
        <begin position="29"/>
        <end position="87"/>
    </location>
</feature>
<feature type="compositionally biased region" description="Polar residues" evidence="1">
    <location>
        <begin position="49"/>
        <end position="58"/>
    </location>
</feature>
<evidence type="ECO:0000256" key="1">
    <source>
        <dbReference type="SAM" id="MobiDB-lite"/>
    </source>
</evidence>
<sequence length="87" mass="9303">MENKGSKQDEQNPLQGILLQGIPLQGIGAKFSDSMYPYSGSSHPGSPEFQGNNDSSTPRGDVPTEPITSETESPPWSPVRATRSGKD</sequence>
<protein>
    <submittedName>
        <fullName evidence="2">Uncharacterized protein</fullName>
    </submittedName>
</protein>
<organism evidence="2 3">
    <name type="scientific">Penicillium chermesinum</name>
    <dbReference type="NCBI Taxonomy" id="63820"/>
    <lineage>
        <taxon>Eukaryota</taxon>
        <taxon>Fungi</taxon>
        <taxon>Dikarya</taxon>
        <taxon>Ascomycota</taxon>
        <taxon>Pezizomycotina</taxon>
        <taxon>Eurotiomycetes</taxon>
        <taxon>Eurotiomycetidae</taxon>
        <taxon>Eurotiales</taxon>
        <taxon>Aspergillaceae</taxon>
        <taxon>Penicillium</taxon>
    </lineage>
</organism>